<comment type="caution">
    <text evidence="15">The sequence shown here is derived from an EMBL/GenBank/DDBJ whole genome shotgun (WGS) entry which is preliminary data.</text>
</comment>
<evidence type="ECO:0000256" key="10">
    <source>
        <dbReference type="ARBA" id="ARBA00023235"/>
    </source>
</evidence>
<dbReference type="GO" id="GO:0005524">
    <property type="term" value="F:ATP binding"/>
    <property type="evidence" value="ECO:0007669"/>
    <property type="project" value="UniProtKB-UniRule"/>
</dbReference>
<dbReference type="InterPro" id="IPR014001">
    <property type="entry name" value="Helicase_ATP-bd"/>
</dbReference>
<feature type="domain" description="Helicase ATP-binding" evidence="13">
    <location>
        <begin position="226"/>
        <end position="392"/>
    </location>
</feature>
<keyword evidence="8 12" id="KW-0067">ATP-binding</keyword>
<dbReference type="PANTHER" id="PTHR30580:SF0">
    <property type="entry name" value="PRIMOSOMAL PROTEIN N"/>
    <property type="match status" value="1"/>
</dbReference>
<dbReference type="EMBL" id="LLKB01000005">
    <property type="protein sequence ID" value="KQC85566.1"/>
    <property type="molecule type" value="Genomic_DNA"/>
</dbReference>
<dbReference type="InterPro" id="IPR041222">
    <property type="entry name" value="PriA_3primeBD"/>
</dbReference>
<comment type="cofactor">
    <cofactor evidence="12">
        <name>Zn(2+)</name>
        <dbReference type="ChEBI" id="CHEBI:29105"/>
    </cofactor>
    <text evidence="12">Binds 2 zinc ions per subunit.</text>
</comment>
<dbReference type="GO" id="GO:0016787">
    <property type="term" value="F:hydrolase activity"/>
    <property type="evidence" value="ECO:0007669"/>
    <property type="project" value="UniProtKB-KW"/>
</dbReference>
<dbReference type="GO" id="GO:0043138">
    <property type="term" value="F:3'-5' DNA helicase activity"/>
    <property type="evidence" value="ECO:0007669"/>
    <property type="project" value="UniProtKB-EC"/>
</dbReference>
<keyword evidence="6 12" id="KW-0347">Helicase</keyword>
<feature type="binding site" evidence="12">
    <location>
        <position position="484"/>
    </location>
    <ligand>
        <name>Zn(2+)</name>
        <dbReference type="ChEBI" id="CHEBI:29105"/>
        <label>2</label>
    </ligand>
</feature>
<feature type="binding site" evidence="12">
    <location>
        <position position="497"/>
    </location>
    <ligand>
        <name>Zn(2+)</name>
        <dbReference type="ChEBI" id="CHEBI:29105"/>
        <label>1</label>
    </ligand>
</feature>
<keyword evidence="7 12" id="KW-0862">Zinc</keyword>
<keyword evidence="5 12" id="KW-0378">Hydrolase</keyword>
<evidence type="ECO:0000256" key="6">
    <source>
        <dbReference type="ARBA" id="ARBA00022806"/>
    </source>
</evidence>
<dbReference type="GO" id="GO:0003677">
    <property type="term" value="F:DNA binding"/>
    <property type="evidence" value="ECO:0007669"/>
    <property type="project" value="UniProtKB-UniRule"/>
</dbReference>
<keyword evidence="4 12" id="KW-0547">Nucleotide-binding</keyword>
<evidence type="ECO:0000259" key="13">
    <source>
        <dbReference type="PROSITE" id="PS51192"/>
    </source>
</evidence>
<comment type="similarity">
    <text evidence="12">Belongs to the helicase family. PriA subfamily.</text>
</comment>
<dbReference type="NCBIfam" id="TIGR00595">
    <property type="entry name" value="priA"/>
    <property type="match status" value="1"/>
</dbReference>
<dbReference type="EC" id="5.6.2.4" evidence="12"/>
<evidence type="ECO:0000313" key="15">
    <source>
        <dbReference type="EMBL" id="KQC85566.1"/>
    </source>
</evidence>
<proteinExistence type="inferred from homology"/>
<accession>A0AAW3JTE3</accession>
<organism evidence="15 16">
    <name type="scientific">Butyribacter intestini</name>
    <dbReference type="NCBI Taxonomy" id="1703332"/>
    <lineage>
        <taxon>Bacteria</taxon>
        <taxon>Bacillati</taxon>
        <taxon>Bacillota</taxon>
        <taxon>Clostridia</taxon>
        <taxon>Lachnospirales</taxon>
        <taxon>Lachnospiraceae</taxon>
        <taxon>Butyribacter</taxon>
    </lineage>
</organism>
<keyword evidence="10 12" id="KW-0413">Isomerase</keyword>
<dbReference type="Gene3D" id="3.40.1440.60">
    <property type="entry name" value="PriA, 3(prime) DNA-binding domain"/>
    <property type="match status" value="1"/>
</dbReference>
<feature type="domain" description="Helicase C-terminal" evidence="14">
    <location>
        <begin position="492"/>
        <end position="644"/>
    </location>
</feature>
<evidence type="ECO:0000256" key="9">
    <source>
        <dbReference type="ARBA" id="ARBA00023125"/>
    </source>
</evidence>
<dbReference type="Pfam" id="PF00271">
    <property type="entry name" value="Helicase_C"/>
    <property type="match status" value="1"/>
</dbReference>
<feature type="binding site" evidence="12">
    <location>
        <position position="487"/>
    </location>
    <ligand>
        <name>Zn(2+)</name>
        <dbReference type="ChEBI" id="CHEBI:29105"/>
        <label>2</label>
    </ligand>
</feature>
<feature type="binding site" evidence="12">
    <location>
        <position position="454"/>
    </location>
    <ligand>
        <name>Zn(2+)</name>
        <dbReference type="ChEBI" id="CHEBI:29105"/>
        <label>1</label>
    </ligand>
</feature>
<dbReference type="GO" id="GO:0006310">
    <property type="term" value="P:DNA recombination"/>
    <property type="evidence" value="ECO:0007669"/>
    <property type="project" value="InterPro"/>
</dbReference>
<evidence type="ECO:0000256" key="3">
    <source>
        <dbReference type="ARBA" id="ARBA00022723"/>
    </source>
</evidence>
<feature type="binding site" evidence="12">
    <location>
        <position position="466"/>
    </location>
    <ligand>
        <name>Zn(2+)</name>
        <dbReference type="ChEBI" id="CHEBI:29105"/>
        <label>2</label>
    </ligand>
</feature>
<evidence type="ECO:0000259" key="14">
    <source>
        <dbReference type="PROSITE" id="PS51194"/>
    </source>
</evidence>
<dbReference type="CDD" id="cd17929">
    <property type="entry name" value="DEXHc_priA"/>
    <property type="match status" value="1"/>
</dbReference>
<dbReference type="InterPro" id="IPR042115">
    <property type="entry name" value="PriA_3primeBD_sf"/>
</dbReference>
<keyword evidence="2 12" id="KW-0235">DNA replication</keyword>
<keyword evidence="9 12" id="KW-0238">DNA-binding</keyword>
<dbReference type="Proteomes" id="UP000050833">
    <property type="component" value="Unassembled WGS sequence"/>
</dbReference>
<dbReference type="InterPro" id="IPR027417">
    <property type="entry name" value="P-loop_NTPase"/>
</dbReference>
<dbReference type="Gene3D" id="3.40.50.300">
    <property type="entry name" value="P-loop containing nucleotide triphosphate hydrolases"/>
    <property type="match status" value="2"/>
</dbReference>
<dbReference type="AlphaFoldDB" id="A0AAW3JTE3"/>
<name>A0AAW3JTE3_9FIRM</name>
<dbReference type="InterPro" id="IPR041236">
    <property type="entry name" value="PriA_C"/>
</dbReference>
<comment type="catalytic activity">
    <reaction evidence="11 12">
        <text>ATP + H2O = ADP + phosphate + H(+)</text>
        <dbReference type="Rhea" id="RHEA:13065"/>
        <dbReference type="ChEBI" id="CHEBI:15377"/>
        <dbReference type="ChEBI" id="CHEBI:15378"/>
        <dbReference type="ChEBI" id="CHEBI:30616"/>
        <dbReference type="ChEBI" id="CHEBI:43474"/>
        <dbReference type="ChEBI" id="CHEBI:456216"/>
        <dbReference type="EC" id="5.6.2.4"/>
    </reaction>
</comment>
<dbReference type="Pfam" id="PF17764">
    <property type="entry name" value="PriA_3primeBD"/>
    <property type="match status" value="1"/>
</dbReference>
<reference evidence="15 16" key="1">
    <citation type="submission" date="2015-10" db="EMBL/GenBank/DDBJ databases">
        <title>Butyribacter intestini gen. nov., sp. nov., a butyric acid-producing bacterium of the family Lachnospiraceae isolated from the human faeces.</title>
        <authorList>
            <person name="Zou Y."/>
            <person name="Xue W."/>
            <person name="Luo G."/>
            <person name="Lv M."/>
        </authorList>
    </citation>
    <scope>NUCLEOTIDE SEQUENCE [LARGE SCALE GENOMIC DNA]</scope>
    <source>
        <strain evidence="15 16">TF01-11</strain>
    </source>
</reference>
<dbReference type="FunFam" id="3.40.50.300:FF:000489">
    <property type="entry name" value="Primosome assembly protein PriA"/>
    <property type="match status" value="1"/>
</dbReference>
<dbReference type="PROSITE" id="PS51192">
    <property type="entry name" value="HELICASE_ATP_BIND_1"/>
    <property type="match status" value="1"/>
</dbReference>
<dbReference type="PANTHER" id="PTHR30580">
    <property type="entry name" value="PRIMOSOMAL PROTEIN N"/>
    <property type="match status" value="1"/>
</dbReference>
<evidence type="ECO:0000256" key="5">
    <source>
        <dbReference type="ARBA" id="ARBA00022801"/>
    </source>
</evidence>
<evidence type="ECO:0000256" key="7">
    <source>
        <dbReference type="ARBA" id="ARBA00022833"/>
    </source>
</evidence>
<dbReference type="SMART" id="SM00490">
    <property type="entry name" value="HELICc"/>
    <property type="match status" value="1"/>
</dbReference>
<dbReference type="Pfam" id="PF18074">
    <property type="entry name" value="PriA_C"/>
    <property type="match status" value="1"/>
</dbReference>
<evidence type="ECO:0000256" key="4">
    <source>
        <dbReference type="ARBA" id="ARBA00022741"/>
    </source>
</evidence>
<evidence type="ECO:0000256" key="1">
    <source>
        <dbReference type="ARBA" id="ARBA00022515"/>
    </source>
</evidence>
<evidence type="ECO:0000256" key="11">
    <source>
        <dbReference type="ARBA" id="ARBA00048988"/>
    </source>
</evidence>
<dbReference type="PROSITE" id="PS51194">
    <property type="entry name" value="HELICASE_CTER"/>
    <property type="match status" value="1"/>
</dbReference>
<evidence type="ECO:0000313" key="16">
    <source>
        <dbReference type="Proteomes" id="UP000050833"/>
    </source>
</evidence>
<dbReference type="InterPro" id="IPR005259">
    <property type="entry name" value="PriA"/>
</dbReference>
<evidence type="ECO:0000256" key="12">
    <source>
        <dbReference type="HAMAP-Rule" id="MF_00983"/>
    </source>
</evidence>
<dbReference type="GO" id="GO:0006270">
    <property type="term" value="P:DNA replication initiation"/>
    <property type="evidence" value="ECO:0007669"/>
    <property type="project" value="TreeGrafter"/>
</dbReference>
<dbReference type="CDD" id="cd18804">
    <property type="entry name" value="SF2_C_priA"/>
    <property type="match status" value="1"/>
</dbReference>
<dbReference type="GO" id="GO:0006302">
    <property type="term" value="P:double-strand break repair"/>
    <property type="evidence" value="ECO:0007669"/>
    <property type="project" value="InterPro"/>
</dbReference>
<comment type="catalytic activity">
    <reaction evidence="12">
        <text>Couples ATP hydrolysis with the unwinding of duplex DNA by translocating in the 3'-5' direction.</text>
        <dbReference type="EC" id="5.6.2.4"/>
    </reaction>
</comment>
<keyword evidence="1 12" id="KW-0639">Primosome</keyword>
<dbReference type="SMART" id="SM00487">
    <property type="entry name" value="DEXDc"/>
    <property type="match status" value="1"/>
</dbReference>
<keyword evidence="3 12" id="KW-0479">Metal-binding</keyword>
<dbReference type="GO" id="GO:0006269">
    <property type="term" value="P:DNA replication, synthesis of primer"/>
    <property type="evidence" value="ECO:0007669"/>
    <property type="project" value="UniProtKB-KW"/>
</dbReference>
<feature type="binding site" evidence="12">
    <location>
        <position position="457"/>
    </location>
    <ligand>
        <name>Zn(2+)</name>
        <dbReference type="ChEBI" id="CHEBI:29105"/>
        <label>1</label>
    </ligand>
</feature>
<gene>
    <name evidence="12" type="primary">priA</name>
    <name evidence="15" type="ORF">APZ18_06870</name>
</gene>
<protein>
    <recommendedName>
        <fullName evidence="12">Replication restart protein PriA</fullName>
    </recommendedName>
    <alternativeName>
        <fullName evidence="12">ATP-dependent DNA helicase PriA</fullName>
        <ecNumber evidence="12">5.6.2.4</ecNumber>
    </alternativeName>
    <alternativeName>
        <fullName evidence="12">DNA 3'-5' helicase PriA</fullName>
    </alternativeName>
</protein>
<dbReference type="HAMAP" id="MF_00983">
    <property type="entry name" value="PriA"/>
    <property type="match status" value="1"/>
</dbReference>
<sequence>MFADVIIDISVKSLDRPFQYIVPEEMEFDVDIGSVVKIPFGMGNRTMTGYVVGLSGEAKFDISKTKSILEIIKQGVVVESHLLSLAYWIKENYGSTMNDAIKSVMPVKREIKEQIKRVIYPAVSMDKMREKRDEFEKKHNKARVRLLDEFLKLDKTAYNAGLDYSYATKKLSLTASVIEGLRKLDIITVDAIQQYRNPIGNIDERPEVRPVLNREQKHTVDSILNDYIRDVRGTYLIHGITGSGKTEVYMNIVEKVICLGKQVIVLIPEISLTFQMVNRFYKRFGNRISVMHSRLSAGERFDQYTRAKNGEIDVMIGPRSALFTPFQNLGLIVIDEEHDSSYQSEMPPKYHAREVAIQRAKMVGASVVLGSATPSVDSYYKAMQGEYRLFELNERAGNAVYPSVYIEDLREELKAKNYSIFSRRLDELMRDRLEKKEQIMLFLNRRGFAGFVSCRQCGEVLGCPHCSVALKPHSVNGRVSYLMCHYCGYKIQMPDKCPSCGSLYISSFGIGTQQVEQMVKKRFPQADVLRMDADTTTGKNAHENILKEYSKGGADILIGTQMIVKGHDFANVTLVGILAADLSLNSGDYRAAEKTFQLTTQACGRAGRADKPGEVVIQTYQPEHYSIVYAAKNDYKNFYEQEIVTRQMLQYPPISNILGVLVLSENERNADNLAQILADKMKLYQDVTVLGPAPAALSKVKDVYRRMIYGKCADYGILCSIKNSFEEFMHETESFRDCRLNFEFNLI</sequence>
<comment type="subunit">
    <text evidence="12">Component of the replication restart primosome.</text>
</comment>
<keyword evidence="16" id="KW-1185">Reference proteome</keyword>
<evidence type="ECO:0000256" key="8">
    <source>
        <dbReference type="ARBA" id="ARBA00022840"/>
    </source>
</evidence>
<dbReference type="GO" id="GO:0008270">
    <property type="term" value="F:zinc ion binding"/>
    <property type="evidence" value="ECO:0007669"/>
    <property type="project" value="UniProtKB-UniRule"/>
</dbReference>
<evidence type="ECO:0000256" key="2">
    <source>
        <dbReference type="ARBA" id="ARBA00022705"/>
    </source>
</evidence>
<feature type="binding site" evidence="12">
    <location>
        <position position="463"/>
    </location>
    <ligand>
        <name>Zn(2+)</name>
        <dbReference type="ChEBI" id="CHEBI:29105"/>
        <label>2</label>
    </ligand>
</feature>
<comment type="function">
    <text evidence="12">Initiates the restart of stalled replication forks, which reloads the replicative helicase on sites other than the origin of replication. Recognizes and binds to abandoned replication forks and remodels them to uncover a helicase loading site. Promotes assembly of the primosome at these replication forks.</text>
</comment>
<dbReference type="GO" id="GO:1990077">
    <property type="term" value="C:primosome complex"/>
    <property type="evidence" value="ECO:0007669"/>
    <property type="project" value="UniProtKB-UniRule"/>
</dbReference>
<dbReference type="InterPro" id="IPR011545">
    <property type="entry name" value="DEAD/DEAH_box_helicase_dom"/>
</dbReference>
<dbReference type="SUPFAM" id="SSF52540">
    <property type="entry name" value="P-loop containing nucleoside triphosphate hydrolases"/>
    <property type="match status" value="2"/>
</dbReference>
<dbReference type="Pfam" id="PF00270">
    <property type="entry name" value="DEAD"/>
    <property type="match status" value="1"/>
</dbReference>
<feature type="binding site" evidence="12">
    <location>
        <position position="500"/>
    </location>
    <ligand>
        <name>Zn(2+)</name>
        <dbReference type="ChEBI" id="CHEBI:29105"/>
        <label>1</label>
    </ligand>
</feature>
<dbReference type="InterPro" id="IPR001650">
    <property type="entry name" value="Helicase_C-like"/>
</dbReference>